<name>A0A2N9JEC6_9ACTN</name>
<evidence type="ECO:0000313" key="2">
    <source>
        <dbReference type="Proteomes" id="UP000238164"/>
    </source>
</evidence>
<dbReference type="GO" id="GO:0008168">
    <property type="term" value="F:methyltransferase activity"/>
    <property type="evidence" value="ECO:0007669"/>
    <property type="project" value="UniProtKB-KW"/>
</dbReference>
<dbReference type="InterPro" id="IPR025247">
    <property type="entry name" value="EcoRI-like_methylase"/>
</dbReference>
<dbReference type="InterPro" id="IPR018247">
    <property type="entry name" value="EF_Hand_1_Ca_BS"/>
</dbReference>
<protein>
    <submittedName>
        <fullName evidence="1">DNA methyltransferase</fullName>
    </submittedName>
</protein>
<dbReference type="Proteomes" id="UP000238164">
    <property type="component" value="Chromosome 1"/>
</dbReference>
<evidence type="ECO:0000313" key="1">
    <source>
        <dbReference type="EMBL" id="SPD85910.1"/>
    </source>
</evidence>
<gene>
    <name evidence="1" type="ORF">MPLG2_0874</name>
</gene>
<dbReference type="PROSITE" id="PS00018">
    <property type="entry name" value="EF_HAND_1"/>
    <property type="match status" value="1"/>
</dbReference>
<dbReference type="GO" id="GO:0032259">
    <property type="term" value="P:methylation"/>
    <property type="evidence" value="ECO:0007669"/>
    <property type="project" value="UniProtKB-KW"/>
</dbReference>
<keyword evidence="1" id="KW-0489">Methyltransferase</keyword>
<organism evidence="1 2">
    <name type="scientific">Micropruina glycogenica</name>
    <dbReference type="NCBI Taxonomy" id="75385"/>
    <lineage>
        <taxon>Bacteria</taxon>
        <taxon>Bacillati</taxon>
        <taxon>Actinomycetota</taxon>
        <taxon>Actinomycetes</taxon>
        <taxon>Propionibacteriales</taxon>
        <taxon>Nocardioidaceae</taxon>
        <taxon>Micropruina</taxon>
    </lineage>
</organism>
<dbReference type="AlphaFoldDB" id="A0A2N9JEC6"/>
<dbReference type="RefSeq" id="WP_105185036.1">
    <property type="nucleotide sequence ID" value="NZ_BAAAGO010000041.1"/>
</dbReference>
<reference evidence="1 2" key="1">
    <citation type="submission" date="2018-02" db="EMBL/GenBank/DDBJ databases">
        <authorList>
            <person name="Cohen D.B."/>
            <person name="Kent A.D."/>
        </authorList>
    </citation>
    <scope>NUCLEOTIDE SEQUENCE [LARGE SCALE GENOMIC DNA]</scope>
    <source>
        <strain evidence="1">1</strain>
    </source>
</reference>
<dbReference type="Pfam" id="PF13651">
    <property type="entry name" value="EcoRI_methylase"/>
    <property type="match status" value="1"/>
</dbReference>
<proteinExistence type="predicted"/>
<sequence>MANTNLVAAKRAKQDEFYTQWADIEREMNAYLEYDPDVFRDKVVLMPCDDPEWSNFAKFFALHFVDFGLRKLISTSYAPDSNPAYAPGNELELDYQPSLFETRSAGFDATKTRSNGKKFVLEAHDINGDGVVNIDDLQWEYLKGDGDFRSAEVTALRDEADIVVTNPPFSLWRQFITWVVAGNKTFSIIGSNNATTYVEVFPLIKGNQLWKGATANNTDMVFGVPKGTDIAEADRSKAARLGYPSTDVHDFTRLGNSCWFTNIEHGRRHEPLVLMTMADNVKYSKHKDVRGAEYQRYYNFAEAIEVPYVDAIPSDFDGVMGVPITFLDKYNPDQFQILAHGDDMEALRQLGVKTLGKDFVNTYYAQGGTGANSHGHRRLGLTEPNYRTAFKRIMIRRRKAES</sequence>
<keyword evidence="1" id="KW-0808">Transferase</keyword>
<dbReference type="REBASE" id="238454">
    <property type="entry name" value="M.Mgl1ORF874P"/>
</dbReference>
<dbReference type="OrthoDB" id="9774673at2"/>
<dbReference type="EMBL" id="LT985188">
    <property type="protein sequence ID" value="SPD85910.1"/>
    <property type="molecule type" value="Genomic_DNA"/>
</dbReference>
<keyword evidence="2" id="KW-1185">Reference proteome</keyword>
<accession>A0A2N9JEC6</accession>
<dbReference type="KEGG" id="mgg:MPLG2_0874"/>